<dbReference type="AlphaFoldDB" id="A0A9K3D5Z2"/>
<reference evidence="1 2" key="1">
    <citation type="journal article" date="2018" name="PLoS ONE">
        <title>The draft genome of Kipferlia bialata reveals reductive genome evolution in fornicate parasites.</title>
        <authorList>
            <person name="Tanifuji G."/>
            <person name="Takabayashi S."/>
            <person name="Kume K."/>
            <person name="Takagi M."/>
            <person name="Nakayama T."/>
            <person name="Kamikawa R."/>
            <person name="Inagaki Y."/>
            <person name="Hashimoto T."/>
        </authorList>
    </citation>
    <scope>NUCLEOTIDE SEQUENCE [LARGE SCALE GENOMIC DNA]</scope>
    <source>
        <strain evidence="1">NY0173</strain>
    </source>
</reference>
<evidence type="ECO:0000313" key="1">
    <source>
        <dbReference type="EMBL" id="GIQ89748.1"/>
    </source>
</evidence>
<organism evidence="1 2">
    <name type="scientific">Kipferlia bialata</name>
    <dbReference type="NCBI Taxonomy" id="797122"/>
    <lineage>
        <taxon>Eukaryota</taxon>
        <taxon>Metamonada</taxon>
        <taxon>Carpediemonas-like organisms</taxon>
        <taxon>Kipferlia</taxon>
    </lineage>
</organism>
<protein>
    <submittedName>
        <fullName evidence="1">Uncharacterized protein</fullName>
    </submittedName>
</protein>
<sequence>LHRLHMGLWRDLAKRGVTARVYMCLDEDKVGSDEGAARDLYTELVGIVEAQYVDKLPQEMQTELWERADTLQCLPPNRYFEDVWGDMCYRQGQEGGL</sequence>
<name>A0A9K3D5Z2_9EUKA</name>
<comment type="caution">
    <text evidence="1">The sequence shown here is derived from an EMBL/GenBank/DDBJ whole genome shotgun (WGS) entry which is preliminary data.</text>
</comment>
<feature type="non-terminal residue" evidence="1">
    <location>
        <position position="1"/>
    </location>
</feature>
<keyword evidence="2" id="KW-1185">Reference proteome</keyword>
<dbReference type="Proteomes" id="UP000265618">
    <property type="component" value="Unassembled WGS sequence"/>
</dbReference>
<gene>
    <name evidence="1" type="ORF">KIPB_012305</name>
</gene>
<accession>A0A9K3D5Z2</accession>
<dbReference type="EMBL" id="BDIP01005385">
    <property type="protein sequence ID" value="GIQ89748.1"/>
    <property type="molecule type" value="Genomic_DNA"/>
</dbReference>
<evidence type="ECO:0000313" key="2">
    <source>
        <dbReference type="Proteomes" id="UP000265618"/>
    </source>
</evidence>
<proteinExistence type="predicted"/>